<dbReference type="Proteomes" id="UP000584374">
    <property type="component" value="Unassembled WGS sequence"/>
</dbReference>
<dbReference type="RefSeq" id="WP_184728104.1">
    <property type="nucleotide sequence ID" value="NZ_JACHIW010000001.1"/>
</dbReference>
<protein>
    <submittedName>
        <fullName evidence="1">Transcriptional regulator with XRE-family HTH domain</fullName>
    </submittedName>
</protein>
<organism evidence="1 2">
    <name type="scientific">Saccharopolyspora phatthalungensis</name>
    <dbReference type="NCBI Taxonomy" id="664693"/>
    <lineage>
        <taxon>Bacteria</taxon>
        <taxon>Bacillati</taxon>
        <taxon>Actinomycetota</taxon>
        <taxon>Actinomycetes</taxon>
        <taxon>Pseudonocardiales</taxon>
        <taxon>Pseudonocardiaceae</taxon>
        <taxon>Saccharopolyspora</taxon>
    </lineage>
</organism>
<accession>A0A840QAV2</accession>
<dbReference type="EMBL" id="JACHIW010000001">
    <property type="protein sequence ID" value="MBB5157077.1"/>
    <property type="molecule type" value="Genomic_DNA"/>
</dbReference>
<gene>
    <name evidence="1" type="ORF">BJ970_004611</name>
</gene>
<dbReference type="AlphaFoldDB" id="A0A840QAV2"/>
<sequence>MTQQQVVSRLRRYGVETTNKTLSCLEHGTGVDVARLPELAQVLECTTTFLLGLTTAPRQWEPDADECRPTAPAARLVGGAAPLILAPGVPAEATRVRSLNRGA</sequence>
<reference evidence="1 2" key="1">
    <citation type="submission" date="2020-08" db="EMBL/GenBank/DDBJ databases">
        <title>Sequencing the genomes of 1000 actinobacteria strains.</title>
        <authorList>
            <person name="Klenk H.-P."/>
        </authorList>
    </citation>
    <scope>NUCLEOTIDE SEQUENCE [LARGE SCALE GENOMIC DNA]</scope>
    <source>
        <strain evidence="1 2">DSM 45584</strain>
    </source>
</reference>
<comment type="caution">
    <text evidence="1">The sequence shown here is derived from an EMBL/GenBank/DDBJ whole genome shotgun (WGS) entry which is preliminary data.</text>
</comment>
<evidence type="ECO:0000313" key="2">
    <source>
        <dbReference type="Proteomes" id="UP000584374"/>
    </source>
</evidence>
<evidence type="ECO:0000313" key="1">
    <source>
        <dbReference type="EMBL" id="MBB5157077.1"/>
    </source>
</evidence>
<name>A0A840QAV2_9PSEU</name>
<keyword evidence="2" id="KW-1185">Reference proteome</keyword>
<proteinExistence type="predicted"/>